<keyword evidence="2" id="KW-0472">Membrane</keyword>
<dbReference type="EMBL" id="DPIY01000006">
    <property type="protein sequence ID" value="HCT56968.1"/>
    <property type="molecule type" value="Genomic_DNA"/>
</dbReference>
<dbReference type="GO" id="GO:0003824">
    <property type="term" value="F:catalytic activity"/>
    <property type="evidence" value="ECO:0007669"/>
    <property type="project" value="UniProtKB-ARBA"/>
</dbReference>
<dbReference type="OMA" id="ERIQATW"/>
<dbReference type="Pfam" id="PF00990">
    <property type="entry name" value="GGDEF"/>
    <property type="match status" value="1"/>
</dbReference>
<evidence type="ECO:0000256" key="1">
    <source>
        <dbReference type="SAM" id="MobiDB-lite"/>
    </source>
</evidence>
<accession>A0A3D4V8K8</accession>
<dbReference type="FunFam" id="3.30.70.270:FF:000001">
    <property type="entry name" value="Diguanylate cyclase domain protein"/>
    <property type="match status" value="1"/>
</dbReference>
<dbReference type="InterPro" id="IPR052155">
    <property type="entry name" value="Biofilm_reg_signaling"/>
</dbReference>
<comment type="caution">
    <text evidence="4">The sequence shown here is derived from an EMBL/GenBank/DDBJ whole genome shotgun (WGS) entry which is preliminary data.</text>
</comment>
<feature type="compositionally biased region" description="Low complexity" evidence="1">
    <location>
        <begin position="369"/>
        <end position="384"/>
    </location>
</feature>
<dbReference type="PROSITE" id="PS50887">
    <property type="entry name" value="GGDEF"/>
    <property type="match status" value="1"/>
</dbReference>
<feature type="compositionally biased region" description="Low complexity" evidence="1">
    <location>
        <begin position="427"/>
        <end position="446"/>
    </location>
</feature>
<sequence>MSSMLDRIALRAPFWSALTLLSAIIIFVSASTLGVPGLVSTAPFLAGLAMLMAIAGWRLLHRELLHRMQDDAALHDRMRRLQEAMHGSVDAMFLLQAVREADGELVDFEITDVNDSGAQLVYGGGRELVGQRLRRDLPIRIGASLFERYADVLTMRTPLVEETRVSRRLMSASWLLHQAVPTSDGLAVTVHDISMHKREERRLRRASLTDDLTGLYNRRGFLALAEQQLRVARRHGKDAVVMYADMDDFKQINDTYGHAVGDRALVAVGRLLADTVRDCDVVARLGGDEFTVLALDADGAGARAIQRRVDERLAVLNASEAFPTTISLTVGFTRVRPTDTAGISELLARADQLLYQRKRRRRLTKVNGAAVPTATKAPAPSATRTPRRSTRVGSNIAPSLSVDTIPANVAAVARATAMALPNVTPITGTGTSSGYGTPSHSASHVA</sequence>
<dbReference type="InterPro" id="IPR043128">
    <property type="entry name" value="Rev_trsase/Diguanyl_cyclase"/>
</dbReference>
<keyword evidence="2" id="KW-1133">Transmembrane helix</keyword>
<proteinExistence type="predicted"/>
<feature type="transmembrane region" description="Helical" evidence="2">
    <location>
        <begin position="12"/>
        <end position="35"/>
    </location>
</feature>
<keyword evidence="2" id="KW-0812">Transmembrane</keyword>
<dbReference type="PANTHER" id="PTHR44757:SF2">
    <property type="entry name" value="BIOFILM ARCHITECTURE MAINTENANCE PROTEIN MBAA"/>
    <property type="match status" value="1"/>
</dbReference>
<feature type="region of interest" description="Disordered" evidence="1">
    <location>
        <begin position="368"/>
        <end position="394"/>
    </location>
</feature>
<dbReference type="AlphaFoldDB" id="A0A3D4V8K8"/>
<name>A0A3D4V8K8_9BACT</name>
<gene>
    <name evidence="4" type="ORF">DGD08_07105</name>
</gene>
<evidence type="ECO:0000259" key="3">
    <source>
        <dbReference type="PROSITE" id="PS50887"/>
    </source>
</evidence>
<dbReference type="NCBIfam" id="TIGR00254">
    <property type="entry name" value="GGDEF"/>
    <property type="match status" value="1"/>
</dbReference>
<dbReference type="PANTHER" id="PTHR44757">
    <property type="entry name" value="DIGUANYLATE CYCLASE DGCP"/>
    <property type="match status" value="1"/>
</dbReference>
<dbReference type="SUPFAM" id="SSF55073">
    <property type="entry name" value="Nucleotide cyclase"/>
    <property type="match status" value="1"/>
</dbReference>
<feature type="domain" description="GGDEF" evidence="3">
    <location>
        <begin position="237"/>
        <end position="368"/>
    </location>
</feature>
<dbReference type="Gene3D" id="3.30.450.20">
    <property type="entry name" value="PAS domain"/>
    <property type="match status" value="1"/>
</dbReference>
<feature type="transmembrane region" description="Helical" evidence="2">
    <location>
        <begin position="41"/>
        <end position="60"/>
    </location>
</feature>
<dbReference type="Proteomes" id="UP000264071">
    <property type="component" value="Unassembled WGS sequence"/>
</dbReference>
<organism evidence="4 5">
    <name type="scientific">Gemmatimonas aurantiaca</name>
    <dbReference type="NCBI Taxonomy" id="173480"/>
    <lineage>
        <taxon>Bacteria</taxon>
        <taxon>Pseudomonadati</taxon>
        <taxon>Gemmatimonadota</taxon>
        <taxon>Gemmatimonadia</taxon>
        <taxon>Gemmatimonadales</taxon>
        <taxon>Gemmatimonadaceae</taxon>
        <taxon>Gemmatimonas</taxon>
    </lineage>
</organism>
<dbReference type="InterPro" id="IPR000160">
    <property type="entry name" value="GGDEF_dom"/>
</dbReference>
<dbReference type="CDD" id="cd01949">
    <property type="entry name" value="GGDEF"/>
    <property type="match status" value="1"/>
</dbReference>
<dbReference type="InterPro" id="IPR029787">
    <property type="entry name" value="Nucleotide_cyclase"/>
</dbReference>
<reference evidence="4 5" key="1">
    <citation type="journal article" date="2018" name="Nat. Biotechnol.">
        <title>A standardized bacterial taxonomy based on genome phylogeny substantially revises the tree of life.</title>
        <authorList>
            <person name="Parks D.H."/>
            <person name="Chuvochina M."/>
            <person name="Waite D.W."/>
            <person name="Rinke C."/>
            <person name="Skarshewski A."/>
            <person name="Chaumeil P.A."/>
            <person name="Hugenholtz P."/>
        </authorList>
    </citation>
    <scope>NUCLEOTIDE SEQUENCE [LARGE SCALE GENOMIC DNA]</scope>
    <source>
        <strain evidence="4">UBA8844</strain>
    </source>
</reference>
<dbReference type="SMART" id="SM00267">
    <property type="entry name" value="GGDEF"/>
    <property type="match status" value="1"/>
</dbReference>
<evidence type="ECO:0000313" key="4">
    <source>
        <dbReference type="EMBL" id="HCT56968.1"/>
    </source>
</evidence>
<protein>
    <submittedName>
        <fullName evidence="4">GGDEF domain-containing protein</fullName>
    </submittedName>
</protein>
<feature type="region of interest" description="Disordered" evidence="1">
    <location>
        <begin position="423"/>
        <end position="446"/>
    </location>
</feature>
<evidence type="ECO:0000313" key="5">
    <source>
        <dbReference type="Proteomes" id="UP000264071"/>
    </source>
</evidence>
<dbReference type="Gene3D" id="3.30.70.270">
    <property type="match status" value="1"/>
</dbReference>
<evidence type="ECO:0000256" key="2">
    <source>
        <dbReference type="SAM" id="Phobius"/>
    </source>
</evidence>